<dbReference type="InterPro" id="IPR016181">
    <property type="entry name" value="Acyl_CoA_acyltransferase"/>
</dbReference>
<dbReference type="EMBL" id="QQNH01000002">
    <property type="protein sequence ID" value="RDE10278.1"/>
    <property type="molecule type" value="Genomic_DNA"/>
</dbReference>
<dbReference type="GO" id="GO:0005737">
    <property type="term" value="C:cytoplasm"/>
    <property type="evidence" value="ECO:0007669"/>
    <property type="project" value="TreeGrafter"/>
</dbReference>
<protein>
    <submittedName>
        <fullName evidence="2">N-acetyltransferase</fullName>
    </submittedName>
</protein>
<dbReference type="Pfam" id="PF13302">
    <property type="entry name" value="Acetyltransf_3"/>
    <property type="match status" value="1"/>
</dbReference>
<evidence type="ECO:0000313" key="2">
    <source>
        <dbReference type="EMBL" id="RDE10278.1"/>
    </source>
</evidence>
<reference evidence="3" key="1">
    <citation type="submission" date="2018-07" db="EMBL/GenBank/DDBJ databases">
        <authorList>
            <person name="Liu B.-T."/>
            <person name="Du Z."/>
        </authorList>
    </citation>
    <scope>NUCLEOTIDE SEQUENCE [LARGE SCALE GENOMIC DNA]</scope>
    <source>
        <strain evidence="3">XYN52</strain>
    </source>
</reference>
<evidence type="ECO:0000259" key="1">
    <source>
        <dbReference type="PROSITE" id="PS51186"/>
    </source>
</evidence>
<proteinExistence type="predicted"/>
<dbReference type="PANTHER" id="PTHR43441:SF11">
    <property type="entry name" value="RIBOSOMAL-PROTEIN-SERINE ACETYLTRANSFERASE"/>
    <property type="match status" value="1"/>
</dbReference>
<dbReference type="PANTHER" id="PTHR43441">
    <property type="entry name" value="RIBOSOMAL-PROTEIN-SERINE ACETYLTRANSFERASE"/>
    <property type="match status" value="1"/>
</dbReference>
<dbReference type="InterPro" id="IPR051908">
    <property type="entry name" value="Ribosomal_N-acetyltransferase"/>
</dbReference>
<dbReference type="Proteomes" id="UP000253759">
    <property type="component" value="Unassembled WGS sequence"/>
</dbReference>
<sequence length="187" mass="21235">MAFFPLETERLVLRAVTQADAAAIADYQGREDVARYVPWPPRSRQRVEELIPRWMAMNGEGEGSEGVQYAIVLKADGCLIGDCMLMYGDREARQGEIGYLLSPHHHGMGYGTEAARAMLKMGFETAGLHRIAARCDARNTASWRVMEKLGMRREAHFREHALFKGEWDEELVYAMLEDEWRAGQGQN</sequence>
<keyword evidence="3" id="KW-1185">Reference proteome</keyword>
<keyword evidence="2" id="KW-0808">Transferase</keyword>
<dbReference type="Gene3D" id="3.40.630.30">
    <property type="match status" value="1"/>
</dbReference>
<dbReference type="GO" id="GO:1990189">
    <property type="term" value="F:protein N-terminal-serine acetyltransferase activity"/>
    <property type="evidence" value="ECO:0007669"/>
    <property type="project" value="TreeGrafter"/>
</dbReference>
<gene>
    <name evidence="2" type="ORF">DVH29_02515</name>
</gene>
<organism evidence="2 3">
    <name type="scientific">Pelagibacterium lacus</name>
    <dbReference type="NCBI Taxonomy" id="2282655"/>
    <lineage>
        <taxon>Bacteria</taxon>
        <taxon>Pseudomonadati</taxon>
        <taxon>Pseudomonadota</taxon>
        <taxon>Alphaproteobacteria</taxon>
        <taxon>Hyphomicrobiales</taxon>
        <taxon>Devosiaceae</taxon>
        <taxon>Pelagibacterium</taxon>
    </lineage>
</organism>
<accession>A0A369W6T1</accession>
<dbReference type="InterPro" id="IPR000182">
    <property type="entry name" value="GNAT_dom"/>
</dbReference>
<dbReference type="RefSeq" id="WP_114644574.1">
    <property type="nucleotide sequence ID" value="NZ_QQNH01000002.1"/>
</dbReference>
<dbReference type="SUPFAM" id="SSF55729">
    <property type="entry name" value="Acyl-CoA N-acyltransferases (Nat)"/>
    <property type="match status" value="1"/>
</dbReference>
<feature type="domain" description="N-acetyltransferase" evidence="1">
    <location>
        <begin position="11"/>
        <end position="178"/>
    </location>
</feature>
<dbReference type="OrthoDB" id="6293260at2"/>
<dbReference type="AlphaFoldDB" id="A0A369W6T1"/>
<dbReference type="GO" id="GO:0008999">
    <property type="term" value="F:protein-N-terminal-alanine acetyltransferase activity"/>
    <property type="evidence" value="ECO:0007669"/>
    <property type="project" value="TreeGrafter"/>
</dbReference>
<dbReference type="PROSITE" id="PS51186">
    <property type="entry name" value="GNAT"/>
    <property type="match status" value="1"/>
</dbReference>
<evidence type="ECO:0000313" key="3">
    <source>
        <dbReference type="Proteomes" id="UP000253759"/>
    </source>
</evidence>
<name>A0A369W6T1_9HYPH</name>
<comment type="caution">
    <text evidence="2">The sequence shown here is derived from an EMBL/GenBank/DDBJ whole genome shotgun (WGS) entry which is preliminary data.</text>
</comment>